<dbReference type="InterPro" id="IPR029058">
    <property type="entry name" value="AB_hydrolase_fold"/>
</dbReference>
<dbReference type="InterPro" id="IPR000383">
    <property type="entry name" value="Xaa-Pro-like_dom"/>
</dbReference>
<evidence type="ECO:0000256" key="2">
    <source>
        <dbReference type="SAM" id="SignalP"/>
    </source>
</evidence>
<sequence>MKTLVKKTFAQTAAAAAVALTLSAPALADVTVTPMKGVQTLQLTQEWDKIFPRSNKVEHHKVTFKNRYGITLAGDLYVPKNIRPGQKLPAIAVAGAFGAVKEQSSGLYAQTLAERGFVTLAFDGSFTGESGGEPRNIASPEINTEDFSAAVDFLGLQNFVNRDQIGLLGICGWGGFVLNAAVNDTRVKAVATSTMYDMTRVMANGYEINMKQNAQGGYDRAPAQMNADARYQAKQGMNTQRWADAESGTPSHGSPDNHLPSQDKFTADTPQFVREYSGFYKTKRGYHPRSVNSNGAWSQTTPLSFINMPILQRTGELKAPALIVHGEKAHSRYFSEDAFKSLGSQNKELYIVKGASHTDLYDNTRGKIPFDKFEQFFKANLR</sequence>
<dbReference type="Gene3D" id="1.10.10.800">
    <property type="match status" value="1"/>
</dbReference>
<keyword evidence="5" id="KW-1185">Reference proteome</keyword>
<dbReference type="InterPro" id="IPR051411">
    <property type="entry name" value="Polyketide_trans_af380"/>
</dbReference>
<dbReference type="Proteomes" id="UP000768471">
    <property type="component" value="Unassembled WGS sequence"/>
</dbReference>
<accession>A0ABS0N827</accession>
<reference evidence="4 5" key="1">
    <citation type="submission" date="2020-09" db="EMBL/GenBank/DDBJ databases">
        <title>Eikenella S3660 sp. nov., isolated from a throat swab.</title>
        <authorList>
            <person name="Buhl M."/>
        </authorList>
    </citation>
    <scope>NUCLEOTIDE SEQUENCE [LARGE SCALE GENOMIC DNA]</scope>
    <source>
        <strain evidence="4 5">S3360</strain>
    </source>
</reference>
<name>A0ABS0N827_9NEIS</name>
<dbReference type="Pfam" id="PF02129">
    <property type="entry name" value="Peptidase_S15"/>
    <property type="match status" value="1"/>
</dbReference>
<evidence type="ECO:0000313" key="4">
    <source>
        <dbReference type="EMBL" id="MBH5328453.1"/>
    </source>
</evidence>
<organism evidence="4 5">
    <name type="scientific">Eikenella glucosivorans</name>
    <dbReference type="NCBI Taxonomy" id="2766967"/>
    <lineage>
        <taxon>Bacteria</taxon>
        <taxon>Pseudomonadati</taxon>
        <taxon>Pseudomonadota</taxon>
        <taxon>Betaproteobacteria</taxon>
        <taxon>Neisseriales</taxon>
        <taxon>Neisseriaceae</taxon>
        <taxon>Eikenella</taxon>
    </lineage>
</organism>
<proteinExistence type="predicted"/>
<evidence type="ECO:0000313" key="5">
    <source>
        <dbReference type="Proteomes" id="UP000768471"/>
    </source>
</evidence>
<evidence type="ECO:0000259" key="3">
    <source>
        <dbReference type="Pfam" id="PF02129"/>
    </source>
</evidence>
<dbReference type="PANTHER" id="PTHR47751:SF1">
    <property type="entry name" value="SUPERFAMILY HYDROLASE, PUTATIVE (AFU_ORTHOLOGUE AFUA_2G16580)-RELATED"/>
    <property type="match status" value="1"/>
</dbReference>
<comment type="caution">
    <text evidence="4">The sequence shown here is derived from an EMBL/GenBank/DDBJ whole genome shotgun (WGS) entry which is preliminary data.</text>
</comment>
<keyword evidence="4" id="KW-0378">Hydrolase</keyword>
<dbReference type="EMBL" id="JACSGR010000002">
    <property type="protein sequence ID" value="MBH5328453.1"/>
    <property type="molecule type" value="Genomic_DNA"/>
</dbReference>
<dbReference type="Gene3D" id="3.40.50.1820">
    <property type="entry name" value="alpha/beta hydrolase"/>
    <property type="match status" value="1"/>
</dbReference>
<dbReference type="PANTHER" id="PTHR47751">
    <property type="entry name" value="SUPERFAMILY HYDROLASE, PUTATIVE (AFU_ORTHOLOGUE AFUA_2G16580)-RELATED"/>
    <property type="match status" value="1"/>
</dbReference>
<dbReference type="GO" id="GO:0016787">
    <property type="term" value="F:hydrolase activity"/>
    <property type="evidence" value="ECO:0007669"/>
    <property type="project" value="UniProtKB-KW"/>
</dbReference>
<feature type="compositionally biased region" description="Polar residues" evidence="1">
    <location>
        <begin position="248"/>
        <end position="264"/>
    </location>
</feature>
<feature type="domain" description="Xaa-Pro dipeptidyl-peptidase-like" evidence="3">
    <location>
        <begin position="69"/>
        <end position="258"/>
    </location>
</feature>
<dbReference type="SUPFAM" id="SSF53474">
    <property type="entry name" value="alpha/beta-Hydrolases"/>
    <property type="match status" value="1"/>
</dbReference>
<evidence type="ECO:0000256" key="1">
    <source>
        <dbReference type="SAM" id="MobiDB-lite"/>
    </source>
</evidence>
<feature type="region of interest" description="Disordered" evidence="1">
    <location>
        <begin position="234"/>
        <end position="265"/>
    </location>
</feature>
<protein>
    <submittedName>
        <fullName evidence="4">Alpha/beta hydrolase</fullName>
    </submittedName>
</protein>
<keyword evidence="2" id="KW-0732">Signal</keyword>
<dbReference type="RefSeq" id="WP_197902382.1">
    <property type="nucleotide sequence ID" value="NZ_JACSGR010000002.1"/>
</dbReference>
<feature type="signal peptide" evidence="2">
    <location>
        <begin position="1"/>
        <end position="28"/>
    </location>
</feature>
<feature type="chain" id="PRO_5047367297" evidence="2">
    <location>
        <begin position="29"/>
        <end position="382"/>
    </location>
</feature>
<gene>
    <name evidence="4" type="ORF">H9Q10_02040</name>
</gene>